<dbReference type="EMBL" id="CAJNOR010008448">
    <property type="protein sequence ID" value="CAF1633313.1"/>
    <property type="molecule type" value="Genomic_DNA"/>
</dbReference>
<dbReference type="Pfam" id="PF11326">
    <property type="entry name" value="PANTS-like"/>
    <property type="match status" value="1"/>
</dbReference>
<reference evidence="5" key="1">
    <citation type="submission" date="2021-02" db="EMBL/GenBank/DDBJ databases">
        <authorList>
            <person name="Nowell W R."/>
        </authorList>
    </citation>
    <scope>NUCLEOTIDE SEQUENCE</scope>
</reference>
<protein>
    <recommendedName>
        <fullName evidence="3">Synaptic plasticity regulator PANTS</fullName>
    </recommendedName>
    <alternativeName>
        <fullName evidence="4">Plasticity-associated neural transcript short</fullName>
    </alternativeName>
</protein>
<comment type="similarity">
    <text evidence="1">Belongs to the UPF0545 family.</text>
</comment>
<evidence type="ECO:0000256" key="1">
    <source>
        <dbReference type="ARBA" id="ARBA00006412"/>
    </source>
</evidence>
<gene>
    <name evidence="5" type="ORF">XAT740_LOCUS52031</name>
</gene>
<evidence type="ECO:0000256" key="3">
    <source>
        <dbReference type="ARBA" id="ARBA00044072"/>
    </source>
</evidence>
<dbReference type="PANTHER" id="PTHR28052:SF1">
    <property type="entry name" value="UPF0545 PROTEIN C22ORF39"/>
    <property type="match status" value="1"/>
</dbReference>
<keyword evidence="6" id="KW-1185">Reference proteome</keyword>
<dbReference type="PANTHER" id="PTHR28052">
    <property type="entry name" value="UPF0545 PROTEIN C22ORF39"/>
    <property type="match status" value="1"/>
</dbReference>
<organism evidence="5 6">
    <name type="scientific">Adineta ricciae</name>
    <name type="common">Rotifer</name>
    <dbReference type="NCBI Taxonomy" id="249248"/>
    <lineage>
        <taxon>Eukaryota</taxon>
        <taxon>Metazoa</taxon>
        <taxon>Spiralia</taxon>
        <taxon>Gnathifera</taxon>
        <taxon>Rotifera</taxon>
        <taxon>Eurotatoria</taxon>
        <taxon>Bdelloidea</taxon>
        <taxon>Adinetida</taxon>
        <taxon>Adinetidae</taxon>
        <taxon>Adineta</taxon>
    </lineage>
</organism>
<dbReference type="Proteomes" id="UP000663828">
    <property type="component" value="Unassembled WGS sequence"/>
</dbReference>
<comment type="caution">
    <text evidence="5">The sequence shown here is derived from an EMBL/GenBank/DDBJ whole genome shotgun (WGS) entry which is preliminary data.</text>
</comment>
<evidence type="ECO:0000256" key="4">
    <source>
        <dbReference type="ARBA" id="ARBA00044235"/>
    </source>
</evidence>
<evidence type="ECO:0000313" key="6">
    <source>
        <dbReference type="Proteomes" id="UP000663828"/>
    </source>
</evidence>
<evidence type="ECO:0000313" key="5">
    <source>
        <dbReference type="EMBL" id="CAF1633313.1"/>
    </source>
</evidence>
<accession>A0A816DDI6</accession>
<sequence>MSNTSDVKGEISGQWLIRPCEEYHEELSHCRGWLGRLQQRYMFGEKTDCAPIAEALHHCMFWLQRKDVDSLKKLILYEEDRLIHRKLASENNDVWQKRSKPPSDWNAPLPDWAKKRAESIGKHQEQKQS</sequence>
<dbReference type="AlphaFoldDB" id="A0A816DDI6"/>
<dbReference type="InterPro" id="IPR021475">
    <property type="entry name" value="Pants/Emi1-like"/>
</dbReference>
<proteinExistence type="inferred from homology"/>
<comment type="subcellular location">
    <subcellularLocation>
        <location evidence="2">Synaptic cleft</location>
    </subcellularLocation>
</comment>
<dbReference type="GO" id="GO:0043083">
    <property type="term" value="C:synaptic cleft"/>
    <property type="evidence" value="ECO:0007669"/>
    <property type="project" value="UniProtKB-SubCell"/>
</dbReference>
<name>A0A816DDI6_ADIRI</name>
<evidence type="ECO:0000256" key="2">
    <source>
        <dbReference type="ARBA" id="ARBA00043942"/>
    </source>
</evidence>